<reference evidence="2 4" key="2">
    <citation type="submission" date="2021-08" db="EMBL/GenBank/DDBJ databases">
        <title>Genome sequences of Xanthomonas cucurbitae isolates from 5 Midwestern US states.</title>
        <authorList>
            <person name="Hind S.R."/>
        </authorList>
    </citation>
    <scope>NUCLEOTIDE SEQUENCE [LARGE SCALE GENOMIC DNA]</scope>
    <source>
        <strain evidence="2 4">OH_261</strain>
    </source>
</reference>
<dbReference type="Proteomes" id="UP000239561">
    <property type="component" value="Unassembled WGS sequence"/>
</dbReference>
<gene>
    <name evidence="2" type="ORF">K6978_17470</name>
    <name evidence="1" type="ORF">XcuCFBP2542_18970</name>
</gene>
<reference evidence="1 3" key="1">
    <citation type="submission" date="2016-08" db="EMBL/GenBank/DDBJ databases">
        <authorList>
            <person name="Seilhamer J.J."/>
        </authorList>
    </citation>
    <scope>NUCLEOTIDE SEQUENCE [LARGE SCALE GENOMIC DNA]</scope>
    <source>
        <strain evidence="1 3">CFBP2542</strain>
    </source>
</reference>
<evidence type="ECO:0000313" key="1">
    <source>
        <dbReference type="EMBL" id="PPU70009.1"/>
    </source>
</evidence>
<dbReference type="Proteomes" id="UP001214201">
    <property type="component" value="Chromosome"/>
</dbReference>
<dbReference type="RefSeq" id="WP_104605775.1">
    <property type="nucleotide sequence ID" value="NZ_CP082213.1"/>
</dbReference>
<accession>A0A2S7D8D0</accession>
<evidence type="ECO:0000313" key="2">
    <source>
        <dbReference type="EMBL" id="WDM71127.1"/>
    </source>
</evidence>
<dbReference type="EMBL" id="CP082214">
    <property type="protein sequence ID" value="WDM71127.1"/>
    <property type="molecule type" value="Genomic_DNA"/>
</dbReference>
<evidence type="ECO:0000313" key="4">
    <source>
        <dbReference type="Proteomes" id="UP001214201"/>
    </source>
</evidence>
<keyword evidence="4" id="KW-1185">Reference proteome</keyword>
<proteinExistence type="predicted"/>
<sequence>MWEVSRASGISEATLERWLSQSLGDPARGRVWTAASRFDAVLTTALLDQATRNARCCSQGVYPHGLAQ</sequence>
<protein>
    <submittedName>
        <fullName evidence="1">Uncharacterized protein</fullName>
    </submittedName>
</protein>
<dbReference type="AlphaFoldDB" id="A0A2S7D8D0"/>
<organism evidence="1 3">
    <name type="scientific">Xanthomonas cucurbitae</name>
    <dbReference type="NCBI Taxonomy" id="56453"/>
    <lineage>
        <taxon>Bacteria</taxon>
        <taxon>Pseudomonadati</taxon>
        <taxon>Pseudomonadota</taxon>
        <taxon>Gammaproteobacteria</taxon>
        <taxon>Lysobacterales</taxon>
        <taxon>Lysobacteraceae</taxon>
        <taxon>Xanthomonas</taxon>
    </lineage>
</organism>
<evidence type="ECO:0000313" key="3">
    <source>
        <dbReference type="Proteomes" id="UP000239561"/>
    </source>
</evidence>
<name>A0A2S7D8D0_9XANT</name>
<dbReference type="EMBL" id="MDED01000121">
    <property type="protein sequence ID" value="PPU70009.1"/>
    <property type="molecule type" value="Genomic_DNA"/>
</dbReference>